<comment type="caution">
    <text evidence="1">The sequence shown here is derived from an EMBL/GenBank/DDBJ whole genome shotgun (WGS) entry which is preliminary data.</text>
</comment>
<protein>
    <submittedName>
        <fullName evidence="1">Uncharacterized protein</fullName>
    </submittedName>
</protein>
<keyword evidence="2" id="KW-1185">Reference proteome</keyword>
<dbReference type="EMBL" id="JADBGQ010000008">
    <property type="protein sequence ID" value="KAG5386626.1"/>
    <property type="molecule type" value="Genomic_DNA"/>
</dbReference>
<evidence type="ECO:0000313" key="2">
    <source>
        <dbReference type="Proteomes" id="UP000823674"/>
    </source>
</evidence>
<sequence length="125" mass="13870">MFDSSFLSLTPSLEQRNAETSLFYFLYSGVEAGVRNMQNICGLLIAKMEPPFLSLKTMEHIRSGSLHPDTDEVSKAYIQTIVPSLSPQGKGWGNICRVFSQNNQSVLLDSCNLIDNHHLSSLGMC</sequence>
<organism evidence="1 2">
    <name type="scientific">Brassica rapa subsp. trilocularis</name>
    <dbReference type="NCBI Taxonomy" id="1813537"/>
    <lineage>
        <taxon>Eukaryota</taxon>
        <taxon>Viridiplantae</taxon>
        <taxon>Streptophyta</taxon>
        <taxon>Embryophyta</taxon>
        <taxon>Tracheophyta</taxon>
        <taxon>Spermatophyta</taxon>
        <taxon>Magnoliopsida</taxon>
        <taxon>eudicotyledons</taxon>
        <taxon>Gunneridae</taxon>
        <taxon>Pentapetalae</taxon>
        <taxon>rosids</taxon>
        <taxon>malvids</taxon>
        <taxon>Brassicales</taxon>
        <taxon>Brassicaceae</taxon>
        <taxon>Brassiceae</taxon>
        <taxon>Brassica</taxon>
    </lineage>
</organism>
<name>A0ABQ7LJ91_BRACM</name>
<dbReference type="Proteomes" id="UP000823674">
    <property type="component" value="Chromosome A09"/>
</dbReference>
<accession>A0ABQ7LJ91</accession>
<gene>
    <name evidence="1" type="primary">A09p068460.1_BraROA</name>
    <name evidence="1" type="ORF">IGI04_038096</name>
</gene>
<proteinExistence type="predicted"/>
<evidence type="ECO:0000313" key="1">
    <source>
        <dbReference type="EMBL" id="KAG5386626.1"/>
    </source>
</evidence>
<reference evidence="1 2" key="1">
    <citation type="submission" date="2021-03" db="EMBL/GenBank/DDBJ databases">
        <authorList>
            <person name="King G.J."/>
            <person name="Bancroft I."/>
            <person name="Baten A."/>
            <person name="Bloomfield J."/>
            <person name="Borpatragohain P."/>
            <person name="He Z."/>
            <person name="Irish N."/>
            <person name="Irwin J."/>
            <person name="Liu K."/>
            <person name="Mauleon R.P."/>
            <person name="Moore J."/>
            <person name="Morris R."/>
            <person name="Ostergaard L."/>
            <person name="Wang B."/>
            <person name="Wells R."/>
        </authorList>
    </citation>
    <scope>NUCLEOTIDE SEQUENCE [LARGE SCALE GENOMIC DNA]</scope>
    <source>
        <strain evidence="1">R-o-18</strain>
        <tissue evidence="1">Leaf</tissue>
    </source>
</reference>